<dbReference type="InterPro" id="IPR004130">
    <property type="entry name" value="Gpn"/>
</dbReference>
<dbReference type="GO" id="GO:0005737">
    <property type="term" value="C:cytoplasm"/>
    <property type="evidence" value="ECO:0007669"/>
    <property type="project" value="TreeGrafter"/>
</dbReference>
<keyword evidence="8" id="KW-1185">Reference proteome</keyword>
<dbReference type="Pfam" id="PF03029">
    <property type="entry name" value="ATP_bind_1"/>
    <property type="match status" value="1"/>
</dbReference>
<dbReference type="PANTHER" id="PTHR21231:SF3">
    <property type="entry name" value="GPN-LOOP GTPASE 2"/>
    <property type="match status" value="1"/>
</dbReference>
<evidence type="ECO:0000256" key="1">
    <source>
        <dbReference type="ARBA" id="ARBA00005290"/>
    </source>
</evidence>
<dbReference type="AlphaFoldDB" id="A0AAX4HA88"/>
<evidence type="ECO:0000256" key="4">
    <source>
        <dbReference type="ARBA" id="ARBA00023134"/>
    </source>
</evidence>
<keyword evidence="4 5" id="KW-0342">GTP-binding</keyword>
<keyword evidence="3 5" id="KW-0378">Hydrolase</keyword>
<feature type="region of interest" description="Disordered" evidence="6">
    <location>
        <begin position="299"/>
        <end position="320"/>
    </location>
</feature>
<dbReference type="RefSeq" id="XP_062877860.1">
    <property type="nucleotide sequence ID" value="XM_063021790.1"/>
</dbReference>
<evidence type="ECO:0000256" key="3">
    <source>
        <dbReference type="ARBA" id="ARBA00022801"/>
    </source>
</evidence>
<dbReference type="Gene3D" id="3.40.50.300">
    <property type="entry name" value="P-loop containing nucleotide triphosphate hydrolases"/>
    <property type="match status" value="1"/>
</dbReference>
<gene>
    <name evidence="7" type="ORF">PUMCH_002795</name>
</gene>
<comment type="function">
    <text evidence="5">Small GTPase required for proper localization of RNA polymerase II and III (RNAPII and RNAPIII). May act at an RNAP assembly step prior to nuclear import.</text>
</comment>
<dbReference type="FunFam" id="3.40.50.300:FF:000338">
    <property type="entry name" value="GPN-loop GTPase 2"/>
    <property type="match status" value="1"/>
</dbReference>
<comment type="similarity">
    <text evidence="1 5">Belongs to the GPN-loop GTPase family.</text>
</comment>
<evidence type="ECO:0000256" key="6">
    <source>
        <dbReference type="SAM" id="MobiDB-lite"/>
    </source>
</evidence>
<sequence length="320" mass="36429">MFGQVVIGPPGSGKSTYCHGMLQFMSAIGRKCSIINLDPANENLPYPTCSFDIRDYIRLEEIMKVHNLGPNGALMYAMESLDRSALEGLADIWTEIGKSDYLIFDCPGQVELFTHHNSFFQIFRLLTKKSDARLCSVSLVDSVHLTSASQYISMLLLSLRAMVQLELPHVNVISKIDLLSSYRELPMRLDYYLEVQDLRQLIPLVEQESPTVLGVNYVRLTELIADLVEDYNLVSFEVLAIENKRSMIHLLQVIDKANGYAYGSLELGGDHIWAEAVRNSSNYDDVDLHDRWVENKAAYDEEERKEEQELQEPVNDEDDL</sequence>
<evidence type="ECO:0000256" key="2">
    <source>
        <dbReference type="ARBA" id="ARBA00022741"/>
    </source>
</evidence>
<reference evidence="7 8" key="1">
    <citation type="submission" date="2023-10" db="EMBL/GenBank/DDBJ databases">
        <title>Draft Genome Sequence of Candida saopaulonensis from a very Premature Infant with Sepsis.</title>
        <authorList>
            <person name="Ning Y."/>
            <person name="Dai R."/>
            <person name="Xiao M."/>
            <person name="Xu Y."/>
            <person name="Yan Q."/>
            <person name="Zhang L."/>
        </authorList>
    </citation>
    <scope>NUCLEOTIDE SEQUENCE [LARGE SCALE GENOMIC DNA]</scope>
    <source>
        <strain evidence="7 8">19XY460</strain>
    </source>
</reference>
<comment type="subunit">
    <text evidence="5">Binds to RNA polymerase II (RNAPII).</text>
</comment>
<dbReference type="Proteomes" id="UP001338582">
    <property type="component" value="Chromosome 3"/>
</dbReference>
<evidence type="ECO:0000256" key="5">
    <source>
        <dbReference type="RuleBase" id="RU365059"/>
    </source>
</evidence>
<dbReference type="GO" id="GO:0005525">
    <property type="term" value="F:GTP binding"/>
    <property type="evidence" value="ECO:0007669"/>
    <property type="project" value="UniProtKB-KW"/>
</dbReference>
<keyword evidence="2 5" id="KW-0547">Nucleotide-binding</keyword>
<organism evidence="7 8">
    <name type="scientific">Australozyma saopauloensis</name>
    <dbReference type="NCBI Taxonomy" id="291208"/>
    <lineage>
        <taxon>Eukaryota</taxon>
        <taxon>Fungi</taxon>
        <taxon>Dikarya</taxon>
        <taxon>Ascomycota</taxon>
        <taxon>Saccharomycotina</taxon>
        <taxon>Pichiomycetes</taxon>
        <taxon>Metschnikowiaceae</taxon>
        <taxon>Australozyma</taxon>
    </lineage>
</organism>
<evidence type="ECO:0000313" key="7">
    <source>
        <dbReference type="EMBL" id="WPK25478.1"/>
    </source>
</evidence>
<proteinExistence type="inferred from homology"/>
<dbReference type="SUPFAM" id="SSF52540">
    <property type="entry name" value="P-loop containing nucleoside triphosphate hydrolases"/>
    <property type="match status" value="1"/>
</dbReference>
<dbReference type="GeneID" id="88173859"/>
<dbReference type="KEGG" id="asau:88173859"/>
<dbReference type="InterPro" id="IPR027417">
    <property type="entry name" value="P-loop_NTPase"/>
</dbReference>
<dbReference type="InterPro" id="IPR030231">
    <property type="entry name" value="Gpn2"/>
</dbReference>
<protein>
    <recommendedName>
        <fullName evidence="5">GPN-loop GTPase 2</fullName>
    </recommendedName>
</protein>
<dbReference type="PANTHER" id="PTHR21231">
    <property type="entry name" value="XPA-BINDING PROTEIN 1-RELATED"/>
    <property type="match status" value="1"/>
</dbReference>
<evidence type="ECO:0000313" key="8">
    <source>
        <dbReference type="Proteomes" id="UP001338582"/>
    </source>
</evidence>
<dbReference type="GO" id="GO:0003924">
    <property type="term" value="F:GTPase activity"/>
    <property type="evidence" value="ECO:0007669"/>
    <property type="project" value="TreeGrafter"/>
</dbReference>
<dbReference type="EMBL" id="CP138896">
    <property type="protein sequence ID" value="WPK25478.1"/>
    <property type="molecule type" value="Genomic_DNA"/>
</dbReference>
<name>A0AAX4HA88_9ASCO</name>
<accession>A0AAX4HA88</accession>
<dbReference type="CDD" id="cd17871">
    <property type="entry name" value="GPN2"/>
    <property type="match status" value="1"/>
</dbReference>